<evidence type="ECO:0008006" key="2">
    <source>
        <dbReference type="Google" id="ProtNLM"/>
    </source>
</evidence>
<dbReference type="EMBL" id="UINC01210979">
    <property type="protein sequence ID" value="SVE34681.1"/>
    <property type="molecule type" value="Genomic_DNA"/>
</dbReference>
<name>A0A383CRB6_9ZZZZ</name>
<accession>A0A383CRB6</accession>
<protein>
    <recommendedName>
        <fullName evidence="2">DUF4340 domain-containing protein</fullName>
    </recommendedName>
</protein>
<gene>
    <name evidence="1" type="ORF">METZ01_LOCUS487535</name>
</gene>
<evidence type="ECO:0000313" key="1">
    <source>
        <dbReference type="EMBL" id="SVE34681.1"/>
    </source>
</evidence>
<proteinExistence type="predicted"/>
<feature type="non-terminal residue" evidence="1">
    <location>
        <position position="106"/>
    </location>
</feature>
<organism evidence="1">
    <name type="scientific">marine metagenome</name>
    <dbReference type="NCBI Taxonomy" id="408172"/>
    <lineage>
        <taxon>unclassified sequences</taxon>
        <taxon>metagenomes</taxon>
        <taxon>ecological metagenomes</taxon>
    </lineage>
</organism>
<sequence length="106" mass="11915">MIALTALLAVLVLGESTLRNNQLLSREMQSELRLLAPVPIADIAQIEIRAAGRAWRYVLQDSTWYFPAYHRAFALDRRIEHVLKSLTQTPASFVSAEPGDLPHYGL</sequence>
<dbReference type="AlphaFoldDB" id="A0A383CRB6"/>
<reference evidence="1" key="1">
    <citation type="submission" date="2018-05" db="EMBL/GenBank/DDBJ databases">
        <authorList>
            <person name="Lanie J.A."/>
            <person name="Ng W.-L."/>
            <person name="Kazmierczak K.M."/>
            <person name="Andrzejewski T.M."/>
            <person name="Davidsen T.M."/>
            <person name="Wayne K.J."/>
            <person name="Tettelin H."/>
            <person name="Glass J.I."/>
            <person name="Rusch D."/>
            <person name="Podicherti R."/>
            <person name="Tsui H.-C.T."/>
            <person name="Winkler M.E."/>
        </authorList>
    </citation>
    <scope>NUCLEOTIDE SEQUENCE</scope>
</reference>